<feature type="compositionally biased region" description="Basic and acidic residues" evidence="1">
    <location>
        <begin position="27"/>
        <end position="40"/>
    </location>
</feature>
<dbReference type="eggNOG" id="ENOG502SANH">
    <property type="taxonomic scope" value="Eukaryota"/>
</dbReference>
<protein>
    <recommendedName>
        <fullName evidence="4">EF-hand domain-containing protein</fullName>
    </recommendedName>
</protein>
<accession>A0A088RQA1</accession>
<dbReference type="GeneID" id="22575017"/>
<dbReference type="RefSeq" id="XP_010698979.1">
    <property type="nucleotide sequence ID" value="XM_010700677.1"/>
</dbReference>
<organism evidence="2 3">
    <name type="scientific">Leishmania panamensis</name>
    <dbReference type="NCBI Taxonomy" id="5679"/>
    <lineage>
        <taxon>Eukaryota</taxon>
        <taxon>Discoba</taxon>
        <taxon>Euglenozoa</taxon>
        <taxon>Kinetoplastea</taxon>
        <taxon>Metakinetoplastina</taxon>
        <taxon>Trypanosomatida</taxon>
        <taxon>Trypanosomatidae</taxon>
        <taxon>Leishmaniinae</taxon>
        <taxon>Leishmania</taxon>
        <taxon>Leishmania guyanensis species complex</taxon>
    </lineage>
</organism>
<proteinExistence type="predicted"/>
<reference evidence="2 3" key="1">
    <citation type="journal article" date="2015" name="Sci. Rep.">
        <title>The genome of Leishmania panamensis: insights into genomics of the L. (Viannia) subgenus.</title>
        <authorList>
            <person name="Llanes A."/>
            <person name="Restrepo C.M."/>
            <person name="Vecchio G.D."/>
            <person name="Anguizola F.J."/>
            <person name="Lleonart R."/>
        </authorList>
    </citation>
    <scope>NUCLEOTIDE SEQUENCE [LARGE SCALE GENOMIC DNA]</scope>
    <source>
        <strain evidence="2 3">MHOM/PA/94/PSC-1</strain>
    </source>
</reference>
<feature type="region of interest" description="Disordered" evidence="1">
    <location>
        <begin position="20"/>
        <end position="46"/>
    </location>
</feature>
<evidence type="ECO:0000313" key="2">
    <source>
        <dbReference type="EMBL" id="AIN98272.1"/>
    </source>
</evidence>
<sequence>MLRQFEMHLLPRLATVTKRERHSLITGDHRRTSTDNDHSTTHTSGPGVSLHPLLGYASTVTLPAVYSAVVKVTGRVLSLSAAEQENRLSRETFHELLAFIGPLEVLSDEYVVKMFTTLPSYDVDSDTTEALAIFTLLIEHRHHPRLNSNVEALFEAFDADAKGIVPAEVLHSEVLMAWATQHTFGNLRDQWQRLAAVISTERRRNSDMLPLIPSMASRSAIRAALCSVTAIYVAACSLDLDGGSL</sequence>
<evidence type="ECO:0008006" key="4">
    <source>
        <dbReference type="Google" id="ProtNLM"/>
    </source>
</evidence>
<dbReference type="VEuPathDB" id="TriTrypDB:LPMP_211950"/>
<evidence type="ECO:0000313" key="3">
    <source>
        <dbReference type="Proteomes" id="UP000063063"/>
    </source>
</evidence>
<evidence type="ECO:0000256" key="1">
    <source>
        <dbReference type="SAM" id="MobiDB-lite"/>
    </source>
</evidence>
<keyword evidence="3" id="KW-1185">Reference proteome</keyword>
<dbReference type="Proteomes" id="UP000063063">
    <property type="component" value="Chromosome 21"/>
</dbReference>
<gene>
    <name evidence="2" type="ORF">LPMP_211950</name>
</gene>
<name>A0A088RQA1_LEIPA</name>
<dbReference type="KEGG" id="lpan:LPMP_211950"/>
<dbReference type="AlphaFoldDB" id="A0A088RQA1"/>
<dbReference type="VEuPathDB" id="TriTrypDB:LPAL13_210023500"/>
<dbReference type="EMBL" id="CP009390">
    <property type="protein sequence ID" value="AIN98272.1"/>
    <property type="molecule type" value="Genomic_DNA"/>
</dbReference>
<dbReference type="OrthoDB" id="272585at2759"/>